<dbReference type="InterPro" id="IPR027417">
    <property type="entry name" value="P-loop_NTPase"/>
</dbReference>
<dbReference type="CDD" id="cd17941">
    <property type="entry name" value="DEADc_DDX10"/>
    <property type="match status" value="1"/>
</dbReference>
<dbReference type="InterPro" id="IPR011545">
    <property type="entry name" value="DEAD/DEAH_box_helicase_dom"/>
</dbReference>
<dbReference type="InterPro" id="IPR000629">
    <property type="entry name" value="RNA-helicase_DEAD-box_CS"/>
</dbReference>
<dbReference type="Gene3D" id="3.40.50.300">
    <property type="entry name" value="P-loop containing nucleotide triphosphate hydrolases"/>
    <property type="match status" value="2"/>
</dbReference>
<gene>
    <name evidence="12" type="ORF">SELMODRAFT_874</name>
</gene>
<evidence type="ECO:0000256" key="1">
    <source>
        <dbReference type="ARBA" id="ARBA00022741"/>
    </source>
</evidence>
<keyword evidence="13" id="KW-1185">Reference proteome</keyword>
<accession>D8RS09</accession>
<sequence>TLFQQLPLSQLTLDGLRDAKYVTMTDIQRAALPHALCGRDILGAAKTGSGKTLAFLIPVIEKLYRLRWTSMDGVGALIISPTRELAMQIFDELRKVGKFHDLSGGLLIGGRKDVSTEKQSVNGLNILVCTPGRLLQHMHETVNFDCSPLKLLVLDEADRILDMGFAGTLNQIIAQIPKERQTFLFSATQTRSVQDLARLSLQSPEYLAVHAESAVATPARLQQTVMVVPLDQKIDTLWSFIKSHLRAKVLVFLSSCKQVKFVYEAFKHLRPGVPLTCLHGRLRQGGRLDAFYKFVEAEYAVMFATDIAARGLDFPTVDWVVQADCPEDVATYIHRVGRTARYKASGRSLLLLSPSETKMVALLEEAKIPIKVLKPNEKKIQSVSQLISGLLSKNADLKHMAQRAFTTYLRSVYLQGNKEVFDVHKLPIPEYAASLGLPSVPRVRFLGKGQSSAGKNV</sequence>
<dbReference type="GO" id="GO:0005524">
    <property type="term" value="F:ATP binding"/>
    <property type="evidence" value="ECO:0007669"/>
    <property type="project" value="UniProtKB-UniRule"/>
</dbReference>
<dbReference type="KEGG" id="smo:SELMODRAFT_874"/>
<dbReference type="PROSITE" id="PS51192">
    <property type="entry name" value="HELICASE_ATP_BIND_1"/>
    <property type="match status" value="1"/>
</dbReference>
<feature type="domain" description="Helicase ATP-binding" evidence="9">
    <location>
        <begin position="32"/>
        <end position="207"/>
    </location>
</feature>
<dbReference type="Pfam" id="PF13959">
    <property type="entry name" value="CTE_SPB4"/>
    <property type="match status" value="1"/>
</dbReference>
<evidence type="ECO:0000256" key="7">
    <source>
        <dbReference type="RuleBase" id="RU000492"/>
    </source>
</evidence>
<keyword evidence="1 7" id="KW-0547">Nucleotide-binding</keyword>
<dbReference type="SMART" id="SM01178">
    <property type="entry name" value="DUF4217"/>
    <property type="match status" value="1"/>
</dbReference>
<dbReference type="HOGENOM" id="CLU_003041_26_5_1"/>
<dbReference type="InterPro" id="IPR001650">
    <property type="entry name" value="Helicase_C-like"/>
</dbReference>
<evidence type="ECO:0000256" key="4">
    <source>
        <dbReference type="ARBA" id="ARBA00022840"/>
    </source>
</evidence>
<dbReference type="SMART" id="SM00490">
    <property type="entry name" value="HELICc"/>
    <property type="match status" value="1"/>
</dbReference>
<evidence type="ECO:0000313" key="12">
    <source>
        <dbReference type="EMBL" id="EFJ24983.1"/>
    </source>
</evidence>
<dbReference type="OMA" id="HCLTMCL"/>
<dbReference type="AlphaFoldDB" id="D8RS09"/>
<dbReference type="eggNOG" id="KOG0343">
    <property type="taxonomic scope" value="Eukaryota"/>
</dbReference>
<protein>
    <recommendedName>
        <fullName evidence="8">ATP-dependent RNA helicase</fullName>
        <ecNumber evidence="8">3.6.4.13</ecNumber>
    </recommendedName>
</protein>
<evidence type="ECO:0000259" key="10">
    <source>
        <dbReference type="PROSITE" id="PS51194"/>
    </source>
</evidence>
<comment type="function">
    <text evidence="8">RNA helicase.</text>
</comment>
<feature type="non-terminal residue" evidence="12">
    <location>
        <position position="457"/>
    </location>
</feature>
<comment type="domain">
    <text evidence="8">The Q motif is unique to and characteristic of the DEAD box family of RNA helicases and controls ATP binding and hydrolysis.</text>
</comment>
<dbReference type="InterPro" id="IPR014001">
    <property type="entry name" value="Helicase_ATP-bd"/>
</dbReference>
<dbReference type="SUPFAM" id="SSF52540">
    <property type="entry name" value="P-loop containing nucleoside triphosphate hydrolases"/>
    <property type="match status" value="1"/>
</dbReference>
<dbReference type="FunCoup" id="D8RS09">
    <property type="interactions" value="4203"/>
</dbReference>
<evidence type="ECO:0000256" key="6">
    <source>
        <dbReference type="PROSITE-ProRule" id="PRU00552"/>
    </source>
</evidence>
<dbReference type="EC" id="3.6.4.13" evidence="8"/>
<feature type="short sequence motif" description="Q motif" evidence="6">
    <location>
        <begin position="1"/>
        <end position="29"/>
    </location>
</feature>
<dbReference type="PANTHER" id="PTHR24031">
    <property type="entry name" value="RNA HELICASE"/>
    <property type="match status" value="1"/>
</dbReference>
<evidence type="ECO:0000256" key="3">
    <source>
        <dbReference type="ARBA" id="ARBA00022806"/>
    </source>
</evidence>
<evidence type="ECO:0000259" key="11">
    <source>
        <dbReference type="PROSITE" id="PS51195"/>
    </source>
</evidence>
<name>D8RS09_SELML</name>
<dbReference type="STRING" id="88036.D8RS09"/>
<dbReference type="Proteomes" id="UP000001514">
    <property type="component" value="Unassembled WGS sequence"/>
</dbReference>
<dbReference type="GO" id="GO:0016887">
    <property type="term" value="F:ATP hydrolysis activity"/>
    <property type="evidence" value="ECO:0007669"/>
    <property type="project" value="RHEA"/>
</dbReference>
<dbReference type="PROSITE" id="PS51195">
    <property type="entry name" value="Q_MOTIF"/>
    <property type="match status" value="1"/>
</dbReference>
<evidence type="ECO:0000259" key="9">
    <source>
        <dbReference type="PROSITE" id="PS51192"/>
    </source>
</evidence>
<keyword evidence="5 8" id="KW-0694">RNA-binding</keyword>
<comment type="catalytic activity">
    <reaction evidence="8">
        <text>ATP + H2O = ADP + phosphate + H(+)</text>
        <dbReference type="Rhea" id="RHEA:13065"/>
        <dbReference type="ChEBI" id="CHEBI:15377"/>
        <dbReference type="ChEBI" id="CHEBI:15378"/>
        <dbReference type="ChEBI" id="CHEBI:30616"/>
        <dbReference type="ChEBI" id="CHEBI:43474"/>
        <dbReference type="ChEBI" id="CHEBI:456216"/>
        <dbReference type="EC" id="3.6.4.13"/>
    </reaction>
</comment>
<dbReference type="SMART" id="SM00487">
    <property type="entry name" value="DEXDc"/>
    <property type="match status" value="1"/>
</dbReference>
<keyword evidence="4 7" id="KW-0067">ATP-binding</keyword>
<evidence type="ECO:0000256" key="2">
    <source>
        <dbReference type="ARBA" id="ARBA00022801"/>
    </source>
</evidence>
<proteinExistence type="inferred from homology"/>
<feature type="non-terminal residue" evidence="12">
    <location>
        <position position="1"/>
    </location>
</feature>
<dbReference type="Gramene" id="EFJ24983">
    <property type="protein sequence ID" value="EFJ24983"/>
    <property type="gene ID" value="SELMODRAFT_874"/>
</dbReference>
<dbReference type="Pfam" id="PF00271">
    <property type="entry name" value="Helicase_C"/>
    <property type="match status" value="1"/>
</dbReference>
<feature type="domain" description="DEAD-box RNA helicase Q" evidence="11">
    <location>
        <begin position="1"/>
        <end position="29"/>
    </location>
</feature>
<dbReference type="PROSITE" id="PS00039">
    <property type="entry name" value="DEAD_ATP_HELICASE"/>
    <property type="match status" value="1"/>
</dbReference>
<dbReference type="CDD" id="cd18787">
    <property type="entry name" value="SF2_C_DEAD"/>
    <property type="match status" value="1"/>
</dbReference>
<dbReference type="OrthoDB" id="10259640at2759"/>
<keyword evidence="3 7" id="KW-0347">Helicase</keyword>
<dbReference type="GO" id="GO:0005634">
    <property type="term" value="C:nucleus"/>
    <property type="evidence" value="ECO:0000318"/>
    <property type="project" value="GO_Central"/>
</dbReference>
<feature type="domain" description="Helicase C-terminal" evidence="10">
    <location>
        <begin position="229"/>
        <end position="381"/>
    </location>
</feature>
<organism evidence="13">
    <name type="scientific">Selaginella moellendorffii</name>
    <name type="common">Spikemoss</name>
    <dbReference type="NCBI Taxonomy" id="88036"/>
    <lineage>
        <taxon>Eukaryota</taxon>
        <taxon>Viridiplantae</taxon>
        <taxon>Streptophyta</taxon>
        <taxon>Embryophyta</taxon>
        <taxon>Tracheophyta</taxon>
        <taxon>Lycopodiopsida</taxon>
        <taxon>Selaginellales</taxon>
        <taxon>Selaginellaceae</taxon>
        <taxon>Selaginella</taxon>
    </lineage>
</organism>
<dbReference type="Pfam" id="PF00270">
    <property type="entry name" value="DEAD"/>
    <property type="match status" value="1"/>
</dbReference>
<dbReference type="InParanoid" id="D8RS09"/>
<keyword evidence="2 7" id="KW-0378">Hydrolase</keyword>
<dbReference type="GO" id="GO:0003724">
    <property type="term" value="F:RNA helicase activity"/>
    <property type="evidence" value="ECO:0007669"/>
    <property type="project" value="UniProtKB-EC"/>
</dbReference>
<dbReference type="InterPro" id="IPR014014">
    <property type="entry name" value="RNA_helicase_DEAD_Q_motif"/>
</dbReference>
<dbReference type="EMBL" id="GL377588">
    <property type="protein sequence ID" value="EFJ24983.1"/>
    <property type="molecule type" value="Genomic_DNA"/>
</dbReference>
<dbReference type="GO" id="GO:0006364">
    <property type="term" value="P:rRNA processing"/>
    <property type="evidence" value="ECO:0000318"/>
    <property type="project" value="GO_Central"/>
</dbReference>
<dbReference type="PROSITE" id="PS51194">
    <property type="entry name" value="HELICASE_CTER"/>
    <property type="match status" value="1"/>
</dbReference>
<dbReference type="GO" id="GO:0003723">
    <property type="term" value="F:RNA binding"/>
    <property type="evidence" value="ECO:0007669"/>
    <property type="project" value="UniProtKB-UniRule"/>
</dbReference>
<reference evidence="12 13" key="1">
    <citation type="journal article" date="2011" name="Science">
        <title>The Selaginella genome identifies genetic changes associated with the evolution of vascular plants.</title>
        <authorList>
            <person name="Banks J.A."/>
            <person name="Nishiyama T."/>
            <person name="Hasebe M."/>
            <person name="Bowman J.L."/>
            <person name="Gribskov M."/>
            <person name="dePamphilis C."/>
            <person name="Albert V.A."/>
            <person name="Aono N."/>
            <person name="Aoyama T."/>
            <person name="Ambrose B.A."/>
            <person name="Ashton N.W."/>
            <person name="Axtell M.J."/>
            <person name="Barker E."/>
            <person name="Barker M.S."/>
            <person name="Bennetzen J.L."/>
            <person name="Bonawitz N.D."/>
            <person name="Chapple C."/>
            <person name="Cheng C."/>
            <person name="Correa L.G."/>
            <person name="Dacre M."/>
            <person name="DeBarry J."/>
            <person name="Dreyer I."/>
            <person name="Elias M."/>
            <person name="Engstrom E.M."/>
            <person name="Estelle M."/>
            <person name="Feng L."/>
            <person name="Finet C."/>
            <person name="Floyd S.K."/>
            <person name="Frommer W.B."/>
            <person name="Fujita T."/>
            <person name="Gramzow L."/>
            <person name="Gutensohn M."/>
            <person name="Harholt J."/>
            <person name="Hattori M."/>
            <person name="Heyl A."/>
            <person name="Hirai T."/>
            <person name="Hiwatashi Y."/>
            <person name="Ishikawa M."/>
            <person name="Iwata M."/>
            <person name="Karol K.G."/>
            <person name="Koehler B."/>
            <person name="Kolukisaoglu U."/>
            <person name="Kubo M."/>
            <person name="Kurata T."/>
            <person name="Lalonde S."/>
            <person name="Li K."/>
            <person name="Li Y."/>
            <person name="Litt A."/>
            <person name="Lyons E."/>
            <person name="Manning G."/>
            <person name="Maruyama T."/>
            <person name="Michael T.P."/>
            <person name="Mikami K."/>
            <person name="Miyazaki S."/>
            <person name="Morinaga S."/>
            <person name="Murata T."/>
            <person name="Mueller-Roeber B."/>
            <person name="Nelson D.R."/>
            <person name="Obara M."/>
            <person name="Oguri Y."/>
            <person name="Olmstead R.G."/>
            <person name="Onodera N."/>
            <person name="Petersen B.L."/>
            <person name="Pils B."/>
            <person name="Prigge M."/>
            <person name="Rensing S.A."/>
            <person name="Riano-Pachon D.M."/>
            <person name="Roberts A.W."/>
            <person name="Sato Y."/>
            <person name="Scheller H.V."/>
            <person name="Schulz B."/>
            <person name="Schulz C."/>
            <person name="Shakirov E.V."/>
            <person name="Shibagaki N."/>
            <person name="Shinohara N."/>
            <person name="Shippen D.E."/>
            <person name="Soerensen I."/>
            <person name="Sotooka R."/>
            <person name="Sugimoto N."/>
            <person name="Sugita M."/>
            <person name="Sumikawa N."/>
            <person name="Tanurdzic M."/>
            <person name="Theissen G."/>
            <person name="Ulvskov P."/>
            <person name="Wakazuki S."/>
            <person name="Weng J.K."/>
            <person name="Willats W.W."/>
            <person name="Wipf D."/>
            <person name="Wolf P.G."/>
            <person name="Yang L."/>
            <person name="Zimmer A.D."/>
            <person name="Zhu Q."/>
            <person name="Mitros T."/>
            <person name="Hellsten U."/>
            <person name="Loque D."/>
            <person name="Otillar R."/>
            <person name="Salamov A."/>
            <person name="Schmutz J."/>
            <person name="Shapiro H."/>
            <person name="Lindquist E."/>
            <person name="Lucas S."/>
            <person name="Rokhsar D."/>
            <person name="Grigoriev I.V."/>
        </authorList>
    </citation>
    <scope>NUCLEOTIDE SEQUENCE [LARGE SCALE GENOMIC DNA]</scope>
</reference>
<dbReference type="InterPro" id="IPR025313">
    <property type="entry name" value="SPB4-like_CTE"/>
</dbReference>
<comment type="similarity">
    <text evidence="7">Belongs to the DEAD box helicase family.</text>
</comment>
<evidence type="ECO:0000256" key="8">
    <source>
        <dbReference type="RuleBase" id="RU365068"/>
    </source>
</evidence>
<evidence type="ECO:0000313" key="13">
    <source>
        <dbReference type="Proteomes" id="UP000001514"/>
    </source>
</evidence>
<evidence type="ECO:0000256" key="5">
    <source>
        <dbReference type="ARBA" id="ARBA00022884"/>
    </source>
</evidence>